<dbReference type="InterPro" id="IPR006439">
    <property type="entry name" value="HAD-SF_hydro_IA"/>
</dbReference>
<dbReference type="Gene3D" id="3.40.50.1000">
    <property type="entry name" value="HAD superfamily/HAD-like"/>
    <property type="match status" value="1"/>
</dbReference>
<dbReference type="KEGG" id="bsen:DP114_02015"/>
<dbReference type="Proteomes" id="UP000503129">
    <property type="component" value="Chromosome"/>
</dbReference>
<dbReference type="InterPro" id="IPR036412">
    <property type="entry name" value="HAD-like_sf"/>
</dbReference>
<keyword evidence="2" id="KW-1185">Reference proteome</keyword>
<proteinExistence type="predicted"/>
<dbReference type="PANTHER" id="PTHR18901">
    <property type="entry name" value="2-DEOXYGLUCOSE-6-PHOSPHATE PHOSPHATASE 2"/>
    <property type="match status" value="1"/>
</dbReference>
<dbReference type="RefSeq" id="WP_169265109.1">
    <property type="nucleotide sequence ID" value="NZ_CAWOXK010000001.1"/>
</dbReference>
<evidence type="ECO:0000313" key="1">
    <source>
        <dbReference type="EMBL" id="QDL06839.1"/>
    </source>
</evidence>
<dbReference type="SUPFAM" id="SSF56784">
    <property type="entry name" value="HAD-like"/>
    <property type="match status" value="1"/>
</dbReference>
<dbReference type="AlphaFoldDB" id="A0A856M9Z3"/>
<name>A0A856M9Z3_9CYAN</name>
<dbReference type="SFLD" id="SFLDS00003">
    <property type="entry name" value="Haloacid_Dehalogenase"/>
    <property type="match status" value="1"/>
</dbReference>
<dbReference type="PRINTS" id="PR00413">
    <property type="entry name" value="HADHALOGNASE"/>
</dbReference>
<evidence type="ECO:0000313" key="2">
    <source>
        <dbReference type="Proteomes" id="UP000503129"/>
    </source>
</evidence>
<dbReference type="InterPro" id="IPR023198">
    <property type="entry name" value="PGP-like_dom2"/>
</dbReference>
<dbReference type="PANTHER" id="PTHR18901:SF38">
    <property type="entry name" value="PSEUDOURIDINE-5'-PHOSPHATASE"/>
    <property type="match status" value="1"/>
</dbReference>
<organism evidence="1 2">
    <name type="scientific">Brasilonema sennae CENA114</name>
    <dbReference type="NCBI Taxonomy" id="415709"/>
    <lineage>
        <taxon>Bacteria</taxon>
        <taxon>Bacillati</taxon>
        <taxon>Cyanobacteriota</taxon>
        <taxon>Cyanophyceae</taxon>
        <taxon>Nostocales</taxon>
        <taxon>Scytonemataceae</taxon>
        <taxon>Brasilonema</taxon>
        <taxon>Bromeliae group (in: Brasilonema)</taxon>
    </lineage>
</organism>
<protein>
    <submittedName>
        <fullName evidence="1">Uncharacterized protein</fullName>
    </submittedName>
</protein>
<reference evidence="1 2" key="1">
    <citation type="submission" date="2018-06" db="EMBL/GenBank/DDBJ databases">
        <title>Comparative genomics of Brasilonema spp. strains.</title>
        <authorList>
            <person name="Alvarenga D.O."/>
            <person name="Fiore M.F."/>
            <person name="Varani A.M."/>
        </authorList>
    </citation>
    <scope>NUCLEOTIDE SEQUENCE [LARGE SCALE GENOMIC DNA]</scope>
    <source>
        <strain evidence="1 2">CENA114</strain>
    </source>
</reference>
<dbReference type="InterPro" id="IPR041492">
    <property type="entry name" value="HAD_2"/>
</dbReference>
<dbReference type="SFLD" id="SFLDG01129">
    <property type="entry name" value="C1.5:_HAD__Beta-PGM__Phosphata"/>
    <property type="match status" value="1"/>
</dbReference>
<gene>
    <name evidence="1" type="ORF">DP114_02015</name>
</gene>
<dbReference type="EMBL" id="CP030118">
    <property type="protein sequence ID" value="QDL06839.1"/>
    <property type="molecule type" value="Genomic_DNA"/>
</dbReference>
<dbReference type="InterPro" id="IPR023214">
    <property type="entry name" value="HAD_sf"/>
</dbReference>
<dbReference type="NCBIfam" id="TIGR01509">
    <property type="entry name" value="HAD-SF-IA-v3"/>
    <property type="match status" value="1"/>
</dbReference>
<dbReference type="Pfam" id="PF13419">
    <property type="entry name" value="HAD_2"/>
    <property type="match status" value="1"/>
</dbReference>
<dbReference type="Gene3D" id="1.10.150.240">
    <property type="entry name" value="Putative phosphatase, domain 2"/>
    <property type="match status" value="1"/>
</dbReference>
<sequence length="220" mass="25043">MNILDRYFDAVIFDMDDLILDNGSWYKYAYQYAAHELGYFISDECYAQLLGIPHAECDKILSKTFGEEFSVEIFNKVLQQQYQETLNKKGVKFRDGFETLFSYLEKQGVSIGLATSSTWKHVEMHLSQTRYLQAFDVICTADQIQRGKPDPEIYTLASRCMNRQPKNIVVFEDSNNGIRSAIAAGCMAIMVPNQALPDEDVKEKALLVLSSLADAIPLMY</sequence>
<accession>A0A856M9Z3</accession>